<organism evidence="2 3">
    <name type="scientific">Nocardioides oceani</name>
    <dbReference type="NCBI Taxonomy" id="3058369"/>
    <lineage>
        <taxon>Bacteria</taxon>
        <taxon>Bacillati</taxon>
        <taxon>Actinomycetota</taxon>
        <taxon>Actinomycetes</taxon>
        <taxon>Propionibacteriales</taxon>
        <taxon>Nocardioidaceae</taxon>
        <taxon>Nocardioides</taxon>
    </lineage>
</organism>
<dbReference type="InterPro" id="IPR015943">
    <property type="entry name" value="WD40/YVTN_repeat-like_dom_sf"/>
</dbReference>
<evidence type="ECO:0000256" key="1">
    <source>
        <dbReference type="SAM" id="Phobius"/>
    </source>
</evidence>
<comment type="caution">
    <text evidence="2">The sequence shown here is derived from an EMBL/GenBank/DDBJ whole genome shotgun (WGS) entry which is preliminary data.</text>
</comment>
<reference evidence="2" key="1">
    <citation type="submission" date="2023-06" db="EMBL/GenBank/DDBJ databases">
        <title>Draft genome sequence of Nocardioides sp. SOB77.</title>
        <authorList>
            <person name="Zhang G."/>
        </authorList>
    </citation>
    <scope>NUCLEOTIDE SEQUENCE</scope>
    <source>
        <strain evidence="2">SOB77</strain>
    </source>
</reference>
<name>A0ABT8FI23_9ACTN</name>
<gene>
    <name evidence="2" type="ORF">QWY28_14200</name>
</gene>
<dbReference type="InterPro" id="IPR011047">
    <property type="entry name" value="Quinoprotein_ADH-like_sf"/>
</dbReference>
<dbReference type="RefSeq" id="WP_300953209.1">
    <property type="nucleotide sequence ID" value="NZ_JAUHJQ010000005.1"/>
</dbReference>
<accession>A0ABT8FI23</accession>
<keyword evidence="1" id="KW-1133">Transmembrane helix</keyword>
<dbReference type="Gene3D" id="2.130.10.10">
    <property type="entry name" value="YVTN repeat-like/Quinoprotein amine dehydrogenase"/>
    <property type="match status" value="1"/>
</dbReference>
<feature type="transmembrane region" description="Helical" evidence="1">
    <location>
        <begin position="161"/>
        <end position="180"/>
    </location>
</feature>
<feature type="transmembrane region" description="Helical" evidence="1">
    <location>
        <begin position="20"/>
        <end position="40"/>
    </location>
</feature>
<dbReference type="EMBL" id="JAUHJQ010000005">
    <property type="protein sequence ID" value="MDN4174110.1"/>
    <property type="molecule type" value="Genomic_DNA"/>
</dbReference>
<sequence>MRADDFPDYLAARWVPLVRVVVLLGASPALAHRVVAVALGSARRDWRELRTVGDLDGDVLGAVLRTLADARKQGLDRTGPDEAPHEPHEPDVLREALAALGALPERERTRLVVAALLGRGTTDHPALLDGVRRAAATVRVGPAPAPEELPTRLGPRRSGRLVALGLAVVLALVAATYAVGAVRSPDEPEPGPDRPGERLGPLGVVDVENPVPVTWWVDGVLHLPSGRTDLAGVVDLVAVGGGVVVADEEQRVVHVDREGARTLLGTQAPGTGLAAQHDSALVAWVESDGTVVLHDVLAGDDVDRQRLDIFEEATGEVVAVDGSVVHLASAFGDVRWAAGDDSTTVAQPPVLLDRAAGTVLARQGPTRVRVEQPFFSVGHDLPGRGGSLSPDGEVVLTSVADERSAYGTVRLHESRTGDRLPTGLGAEDVVLASAFGGDGTVTHVVARLQDLPRTDDYVRSSFSGRLELRTCRLADGRCRTDATVPASGGVPLLAAP</sequence>
<evidence type="ECO:0000313" key="3">
    <source>
        <dbReference type="Proteomes" id="UP001168620"/>
    </source>
</evidence>
<evidence type="ECO:0000313" key="2">
    <source>
        <dbReference type="EMBL" id="MDN4174110.1"/>
    </source>
</evidence>
<keyword evidence="3" id="KW-1185">Reference proteome</keyword>
<keyword evidence="1" id="KW-0472">Membrane</keyword>
<dbReference type="SUPFAM" id="SSF50998">
    <property type="entry name" value="Quinoprotein alcohol dehydrogenase-like"/>
    <property type="match status" value="1"/>
</dbReference>
<proteinExistence type="predicted"/>
<protein>
    <submittedName>
        <fullName evidence="2">Uncharacterized protein</fullName>
    </submittedName>
</protein>
<dbReference type="Proteomes" id="UP001168620">
    <property type="component" value="Unassembled WGS sequence"/>
</dbReference>
<keyword evidence="1" id="KW-0812">Transmembrane</keyword>